<dbReference type="Proteomes" id="UP000078542">
    <property type="component" value="Unassembled WGS sequence"/>
</dbReference>
<sequence length="279" mass="32352">MEKKEFLIPVFDGEDYAMWKKRITMFMKMKKCDIVLTREKATTDEPIWDEYDLKAINIIYSSISNKQLEFVREEMTAYGITRKLDGIYLKESTALQIVCRNRLEKMRLNNYSETASFFNDFEKSMNELKAAGAQISEKEKLNYMLNTLPESYSYIGDLIDTLKVEDQTADYVKNKIKIAETKNQNDHLGRRSNAFVTTKGNCYKCGKTGHFTRECHDGGQTAQSGGTWRGSTRGRSNRRGRRGNFNRVNYRQQPGVTEHRANLCGIVRTPYLIHGRHVF</sequence>
<evidence type="ECO:0000256" key="2">
    <source>
        <dbReference type="SAM" id="MobiDB-lite"/>
    </source>
</evidence>
<protein>
    <submittedName>
        <fullName evidence="4">Copia protein</fullName>
    </submittedName>
</protein>
<dbReference type="PANTHER" id="PTHR47481:SF7">
    <property type="entry name" value="CCHC-TYPE DOMAIN-CONTAINING PROTEIN"/>
    <property type="match status" value="1"/>
</dbReference>
<dbReference type="Pfam" id="PF14223">
    <property type="entry name" value="Retrotran_gag_2"/>
    <property type="match status" value="1"/>
</dbReference>
<dbReference type="Gene3D" id="4.10.60.10">
    <property type="entry name" value="Zinc finger, CCHC-type"/>
    <property type="match status" value="1"/>
</dbReference>
<comment type="caution">
    <text evidence="4">The sequence shown here is derived from an EMBL/GenBank/DDBJ whole genome shotgun (WGS) entry which is preliminary data.</text>
</comment>
<dbReference type="GO" id="GO:0003676">
    <property type="term" value="F:nucleic acid binding"/>
    <property type="evidence" value="ECO:0007669"/>
    <property type="project" value="InterPro"/>
</dbReference>
<gene>
    <name evidence="4" type="ORF">ALC62_03860</name>
</gene>
<feature type="compositionally biased region" description="Low complexity" evidence="2">
    <location>
        <begin position="224"/>
        <end position="234"/>
    </location>
</feature>
<dbReference type="InterPro" id="IPR036875">
    <property type="entry name" value="Znf_CCHC_sf"/>
</dbReference>
<dbReference type="PANTHER" id="PTHR47481">
    <property type="match status" value="1"/>
</dbReference>
<evidence type="ECO:0000259" key="3">
    <source>
        <dbReference type="PROSITE" id="PS50158"/>
    </source>
</evidence>
<feature type="compositionally biased region" description="Basic residues" evidence="2">
    <location>
        <begin position="235"/>
        <end position="244"/>
    </location>
</feature>
<evidence type="ECO:0000256" key="1">
    <source>
        <dbReference type="PROSITE-ProRule" id="PRU00047"/>
    </source>
</evidence>
<accession>A0A151K2B1</accession>
<feature type="domain" description="CCHC-type" evidence="3">
    <location>
        <begin position="202"/>
        <end position="215"/>
    </location>
</feature>
<evidence type="ECO:0000313" key="4">
    <source>
        <dbReference type="EMBL" id="KYN50212.1"/>
    </source>
</evidence>
<name>A0A151K2B1_9HYME</name>
<dbReference type="EMBL" id="LKEX01012918">
    <property type="protein sequence ID" value="KYN50212.1"/>
    <property type="molecule type" value="Genomic_DNA"/>
</dbReference>
<keyword evidence="1" id="KW-0862">Zinc</keyword>
<keyword evidence="1" id="KW-0479">Metal-binding</keyword>
<dbReference type="PROSITE" id="PS50158">
    <property type="entry name" value="ZF_CCHC"/>
    <property type="match status" value="1"/>
</dbReference>
<organism evidence="4 5">
    <name type="scientific">Cyphomyrmex costatus</name>
    <dbReference type="NCBI Taxonomy" id="456900"/>
    <lineage>
        <taxon>Eukaryota</taxon>
        <taxon>Metazoa</taxon>
        <taxon>Ecdysozoa</taxon>
        <taxon>Arthropoda</taxon>
        <taxon>Hexapoda</taxon>
        <taxon>Insecta</taxon>
        <taxon>Pterygota</taxon>
        <taxon>Neoptera</taxon>
        <taxon>Endopterygota</taxon>
        <taxon>Hymenoptera</taxon>
        <taxon>Apocrita</taxon>
        <taxon>Aculeata</taxon>
        <taxon>Formicoidea</taxon>
        <taxon>Formicidae</taxon>
        <taxon>Myrmicinae</taxon>
        <taxon>Cyphomyrmex</taxon>
    </lineage>
</organism>
<evidence type="ECO:0000313" key="5">
    <source>
        <dbReference type="Proteomes" id="UP000078542"/>
    </source>
</evidence>
<keyword evidence="1" id="KW-0863">Zinc-finger</keyword>
<dbReference type="SMART" id="SM00343">
    <property type="entry name" value="ZnF_C2HC"/>
    <property type="match status" value="1"/>
</dbReference>
<proteinExistence type="predicted"/>
<dbReference type="InterPro" id="IPR001878">
    <property type="entry name" value="Znf_CCHC"/>
</dbReference>
<dbReference type="GO" id="GO:0008270">
    <property type="term" value="F:zinc ion binding"/>
    <property type="evidence" value="ECO:0007669"/>
    <property type="project" value="UniProtKB-KW"/>
</dbReference>
<dbReference type="STRING" id="456900.A0A151K2B1"/>
<dbReference type="SUPFAM" id="SSF57756">
    <property type="entry name" value="Retrovirus zinc finger-like domains"/>
    <property type="match status" value="1"/>
</dbReference>
<reference evidence="4 5" key="1">
    <citation type="submission" date="2016-03" db="EMBL/GenBank/DDBJ databases">
        <title>Cyphomyrmex costatus WGS genome.</title>
        <authorList>
            <person name="Nygaard S."/>
            <person name="Hu H."/>
            <person name="Boomsma J."/>
            <person name="Zhang G."/>
        </authorList>
    </citation>
    <scope>NUCLEOTIDE SEQUENCE [LARGE SCALE GENOMIC DNA]</scope>
    <source>
        <strain evidence="4">MS0001</strain>
        <tissue evidence="4">Whole body</tissue>
    </source>
</reference>
<dbReference type="AlphaFoldDB" id="A0A151K2B1"/>
<keyword evidence="5" id="KW-1185">Reference proteome</keyword>
<feature type="region of interest" description="Disordered" evidence="2">
    <location>
        <begin position="218"/>
        <end position="245"/>
    </location>
</feature>